<name>A0A6C0K7T1_9ZZZZ</name>
<sequence length="236" mass="24813">MPRELKDVPMKSYLSTAPFNSYFFTYTTSSPPPTYNRVGVLSANVAGATSITCPAGRVLRENGRRLYPSAHPGVTTLMVGVFDNQSMLSGFIDPNSPVFAIYSTDRPGYLKDAVDPTGLLTDQGPPVRTNGVISSRVVSVGVLTGAGATLDLATGRVFTFTLPATAVSTVVYVSPSPPLQGVLINLIITGGTGSLSFSSTFKTSGGISISGTNTITMTFVSDGTYLWETSRTGNLF</sequence>
<proteinExistence type="predicted"/>
<dbReference type="EMBL" id="MN740798">
    <property type="protein sequence ID" value="QHU12328.1"/>
    <property type="molecule type" value="Genomic_DNA"/>
</dbReference>
<protein>
    <submittedName>
        <fullName evidence="1">Uncharacterized protein</fullName>
    </submittedName>
</protein>
<evidence type="ECO:0000313" key="1">
    <source>
        <dbReference type="EMBL" id="QHU12328.1"/>
    </source>
</evidence>
<accession>A0A6C0K7T1</accession>
<reference evidence="1" key="1">
    <citation type="journal article" date="2020" name="Nature">
        <title>Giant virus diversity and host interactions through global metagenomics.</title>
        <authorList>
            <person name="Schulz F."/>
            <person name="Roux S."/>
            <person name="Paez-Espino D."/>
            <person name="Jungbluth S."/>
            <person name="Walsh D.A."/>
            <person name="Denef V.J."/>
            <person name="McMahon K.D."/>
            <person name="Konstantinidis K.T."/>
            <person name="Eloe-Fadrosh E.A."/>
            <person name="Kyrpides N.C."/>
            <person name="Woyke T."/>
        </authorList>
    </citation>
    <scope>NUCLEOTIDE SEQUENCE</scope>
    <source>
        <strain evidence="1">GVMAG-S-1101171-110</strain>
    </source>
</reference>
<organism evidence="1">
    <name type="scientific">viral metagenome</name>
    <dbReference type="NCBI Taxonomy" id="1070528"/>
    <lineage>
        <taxon>unclassified sequences</taxon>
        <taxon>metagenomes</taxon>
        <taxon>organismal metagenomes</taxon>
    </lineage>
</organism>
<dbReference type="AlphaFoldDB" id="A0A6C0K7T1"/>